<feature type="domain" description="ATP-cone" evidence="9">
    <location>
        <begin position="49"/>
        <end position="139"/>
    </location>
</feature>
<reference evidence="14 15" key="3">
    <citation type="submission" date="2016-10" db="EMBL/GenBank/DDBJ databases">
        <authorList>
            <person name="de Groot N.N."/>
        </authorList>
    </citation>
    <scope>NUCLEOTIDE SEQUENCE [LARGE SCALE GENOMIC DNA]</scope>
    <source>
        <strain evidence="11 15">VTM1R29</strain>
        <strain evidence="12 14">VTM2R47</strain>
    </source>
</reference>
<keyword evidence="8" id="KW-0479">Metal-binding</keyword>
<dbReference type="Proteomes" id="UP000027584">
    <property type="component" value="Unassembled WGS sequence"/>
</dbReference>
<evidence type="ECO:0000313" key="14">
    <source>
        <dbReference type="Proteomes" id="UP000182712"/>
    </source>
</evidence>
<comment type="cofactor">
    <cofactor evidence="8">
        <name>Zn(2+)</name>
        <dbReference type="ChEBI" id="CHEBI:29105"/>
    </cofactor>
    <text evidence="8">Binds 1 zinc ion.</text>
</comment>
<dbReference type="AlphaFoldDB" id="A0A060RGZ9"/>
<feature type="zinc finger region" evidence="8">
    <location>
        <begin position="3"/>
        <end position="34"/>
    </location>
</feature>
<dbReference type="Pfam" id="PF03477">
    <property type="entry name" value="ATP-cone"/>
    <property type="match status" value="1"/>
</dbReference>
<name>A0A060RGZ9_9STRE</name>
<dbReference type="GO" id="GO:0008270">
    <property type="term" value="F:zinc ion binding"/>
    <property type="evidence" value="ECO:0007669"/>
    <property type="project" value="UniProtKB-UniRule"/>
</dbReference>
<dbReference type="PROSITE" id="PS51161">
    <property type="entry name" value="ATP_CONE"/>
    <property type="match status" value="1"/>
</dbReference>
<evidence type="ECO:0000256" key="7">
    <source>
        <dbReference type="ARBA" id="ARBA00023163"/>
    </source>
</evidence>
<keyword evidence="4 8" id="KW-0067">ATP-binding</keyword>
<evidence type="ECO:0000256" key="8">
    <source>
        <dbReference type="HAMAP-Rule" id="MF_00440"/>
    </source>
</evidence>
<dbReference type="PANTHER" id="PTHR30455:SF2">
    <property type="entry name" value="TRANSCRIPTIONAL REPRESSOR NRDR"/>
    <property type="match status" value="1"/>
</dbReference>
<evidence type="ECO:0000259" key="9">
    <source>
        <dbReference type="PROSITE" id="PS51161"/>
    </source>
</evidence>
<evidence type="ECO:0000256" key="3">
    <source>
        <dbReference type="ARBA" id="ARBA00022833"/>
    </source>
</evidence>
<dbReference type="GO" id="GO:0045892">
    <property type="term" value="P:negative regulation of DNA-templated transcription"/>
    <property type="evidence" value="ECO:0007669"/>
    <property type="project" value="UniProtKB-UniRule"/>
</dbReference>
<dbReference type="NCBIfam" id="TIGR00244">
    <property type="entry name" value="transcriptional regulator NrdR"/>
    <property type="match status" value="1"/>
</dbReference>
<evidence type="ECO:0000256" key="2">
    <source>
        <dbReference type="ARBA" id="ARBA00022741"/>
    </source>
</evidence>
<evidence type="ECO:0000313" key="12">
    <source>
        <dbReference type="EMBL" id="SER26282.1"/>
    </source>
</evidence>
<gene>
    <name evidence="8" type="primary">nrdR</name>
    <name evidence="10" type="ORF">BN963_SGAL_01153</name>
    <name evidence="11" type="ORF">SAMN04487839_102303</name>
    <name evidence="12" type="ORF">SAMN04487840_102135</name>
</gene>
<protein>
    <recommendedName>
        <fullName evidence="8">Transcriptional repressor NrdR</fullName>
    </recommendedName>
</protein>
<dbReference type="InterPro" id="IPR055173">
    <property type="entry name" value="NrdR-like_N"/>
</dbReference>
<dbReference type="RefSeq" id="WP_039694018.1">
    <property type="nucleotide sequence ID" value="NZ_FNFJ01000003.1"/>
</dbReference>
<reference evidence="10 13" key="1">
    <citation type="submission" date="2014-02" db="EMBL/GenBank/DDBJ databases">
        <authorList>
            <person name="Manrique M."/>
        </authorList>
    </citation>
    <scope>NUCLEOTIDE SEQUENCE [LARGE SCALE GENOMIC DNA]</scope>
    <source>
        <strain evidence="10 13">LMG17956</strain>
    </source>
</reference>
<evidence type="ECO:0000313" key="13">
    <source>
        <dbReference type="Proteomes" id="UP000027584"/>
    </source>
</evidence>
<keyword evidence="1 8" id="KW-0678">Repressor</keyword>
<accession>A0A060RGZ9</accession>
<evidence type="ECO:0000313" key="15">
    <source>
        <dbReference type="Proteomes" id="UP000182764"/>
    </source>
</evidence>
<keyword evidence="2 8" id="KW-0547">Nucleotide-binding</keyword>
<dbReference type="Pfam" id="PF22811">
    <property type="entry name" value="Zn_ribbon_NrdR"/>
    <property type="match status" value="1"/>
</dbReference>
<proteinExistence type="inferred from homology"/>
<keyword evidence="8" id="KW-0863">Zinc-finger</keyword>
<comment type="similarity">
    <text evidence="8">Belongs to the NrdR family.</text>
</comment>
<comment type="function">
    <text evidence="8">Negatively regulates transcription of bacterial ribonucleotide reductase nrd genes and operons by binding to NrdR-boxes.</text>
</comment>
<dbReference type="Proteomes" id="UP000182712">
    <property type="component" value="Unassembled WGS sequence"/>
</dbReference>
<dbReference type="EMBL" id="FOGM01000002">
    <property type="protein sequence ID" value="SER26282.1"/>
    <property type="molecule type" value="Genomic_DNA"/>
</dbReference>
<evidence type="ECO:0000256" key="1">
    <source>
        <dbReference type="ARBA" id="ARBA00022491"/>
    </source>
</evidence>
<keyword evidence="6 8" id="KW-0238">DNA-binding</keyword>
<evidence type="ECO:0000256" key="5">
    <source>
        <dbReference type="ARBA" id="ARBA00023015"/>
    </source>
</evidence>
<dbReference type="GO" id="GO:0003677">
    <property type="term" value="F:DNA binding"/>
    <property type="evidence" value="ECO:0007669"/>
    <property type="project" value="UniProtKB-KW"/>
</dbReference>
<dbReference type="InterPro" id="IPR003796">
    <property type="entry name" value="RNR_NrdR-like"/>
</dbReference>
<dbReference type="Proteomes" id="UP000182764">
    <property type="component" value="Unassembled WGS sequence"/>
</dbReference>
<dbReference type="InterPro" id="IPR005144">
    <property type="entry name" value="ATP-cone_dom"/>
</dbReference>
<keyword evidence="7 8" id="KW-0804">Transcription</keyword>
<dbReference type="EMBL" id="CCBC010000146">
    <property type="protein sequence ID" value="CDO17958.1"/>
    <property type="molecule type" value="Genomic_DNA"/>
</dbReference>
<evidence type="ECO:0000313" key="11">
    <source>
        <dbReference type="EMBL" id="SEM08807.1"/>
    </source>
</evidence>
<evidence type="ECO:0000313" key="10">
    <source>
        <dbReference type="EMBL" id="CDO17958.1"/>
    </source>
</evidence>
<keyword evidence="5 8" id="KW-0805">Transcription regulation</keyword>
<keyword evidence="3 8" id="KW-0862">Zinc</keyword>
<dbReference type="HAMAP" id="MF_00440">
    <property type="entry name" value="NrdR"/>
    <property type="match status" value="1"/>
</dbReference>
<organism evidence="10 13">
    <name type="scientific">Streptococcus gallolyticus</name>
    <dbReference type="NCBI Taxonomy" id="315405"/>
    <lineage>
        <taxon>Bacteria</taxon>
        <taxon>Bacillati</taxon>
        <taxon>Bacillota</taxon>
        <taxon>Bacilli</taxon>
        <taxon>Lactobacillales</taxon>
        <taxon>Streptococcaceae</taxon>
        <taxon>Streptococcus</taxon>
    </lineage>
</organism>
<evidence type="ECO:0000256" key="6">
    <source>
        <dbReference type="ARBA" id="ARBA00023125"/>
    </source>
</evidence>
<dbReference type="EMBL" id="FOBM01000002">
    <property type="protein sequence ID" value="SEM08807.1"/>
    <property type="molecule type" value="Genomic_DNA"/>
</dbReference>
<dbReference type="PANTHER" id="PTHR30455">
    <property type="entry name" value="TRANSCRIPTIONAL REPRESSOR NRDR"/>
    <property type="match status" value="1"/>
</dbReference>
<evidence type="ECO:0000256" key="4">
    <source>
        <dbReference type="ARBA" id="ARBA00022840"/>
    </source>
</evidence>
<sequence length="165" mass="19291">MRCPKCNYNKSSVIDSRQAEDGNTIRRRRECENCHTRFTTFERVEELPLLVIKKDGTREQFSREKILNGIFQSAQKRPVSSDDIEQVVSRIEQKVRSDYEGEVPSTAIGNLVMDELAELDEITYVRFASVYKSFKDVDEIEELLQQITNRVHSKKKRSNLDETNR</sequence>
<reference evidence="10 13" key="2">
    <citation type="submission" date="2014-05" db="EMBL/GenBank/DDBJ databases">
        <title>Genome sequence of Streptococcus gallolyticus.</title>
        <authorList>
            <person name="Del Campo R."/>
        </authorList>
    </citation>
    <scope>NUCLEOTIDE SEQUENCE [LARGE SCALE GENOMIC DNA]</scope>
    <source>
        <strain evidence="10 13">LMG17956</strain>
    </source>
</reference>
<dbReference type="GO" id="GO:0005524">
    <property type="term" value="F:ATP binding"/>
    <property type="evidence" value="ECO:0007669"/>
    <property type="project" value="UniProtKB-UniRule"/>
</dbReference>